<keyword evidence="2" id="KW-1185">Reference proteome</keyword>
<evidence type="ECO:0000313" key="1">
    <source>
        <dbReference type="EMBL" id="SIS84699.1"/>
    </source>
</evidence>
<dbReference type="EMBL" id="FTOA01000004">
    <property type="protein sequence ID" value="SIS84699.1"/>
    <property type="molecule type" value="Genomic_DNA"/>
</dbReference>
<dbReference type="STRING" id="80876.SAMN05421779_10484"/>
<proteinExistence type="predicted"/>
<dbReference type="OrthoDB" id="7057005at2"/>
<evidence type="ECO:0000313" key="2">
    <source>
        <dbReference type="Proteomes" id="UP000185678"/>
    </source>
</evidence>
<name>A0A1N7MFG2_9PROT</name>
<sequence length="229" mass="24581">MLDLTSLSKAQLIELVRLALSRGTLLDADIAGARRHALRAACGLFGGIRPFVRQARQSGFDVDASNLSRWLSGHAALSTAKVDQLLVALGLPDMQPRGDIVHVWRPHHSRPCDLAAAFDLYFRAGASVALVHASKTRGPSVHAVHDGRTCALITIRQALCLPDGLKDGPRLRIADPERWLSGAVSVEAFKAAWGEQAEPAAPSLEDILAALQEGEGVSQAVQRLWGEKP</sequence>
<gene>
    <name evidence="1" type="ORF">SAMN05421779_10484</name>
</gene>
<protein>
    <submittedName>
        <fullName evidence="1">Uncharacterized protein</fullName>
    </submittedName>
</protein>
<dbReference type="Proteomes" id="UP000185678">
    <property type="component" value="Unassembled WGS sequence"/>
</dbReference>
<reference evidence="1 2" key="1">
    <citation type="submission" date="2017-01" db="EMBL/GenBank/DDBJ databases">
        <authorList>
            <person name="Mah S.A."/>
            <person name="Swanson W.J."/>
            <person name="Moy G.W."/>
            <person name="Vacquier V.D."/>
        </authorList>
    </citation>
    <scope>NUCLEOTIDE SEQUENCE [LARGE SCALE GENOMIC DNA]</scope>
    <source>
        <strain evidence="1 2">DSM 11589</strain>
    </source>
</reference>
<dbReference type="AlphaFoldDB" id="A0A1N7MFG2"/>
<accession>A0A1N7MFG2</accession>
<dbReference type="RefSeq" id="WP_076400542.1">
    <property type="nucleotide sequence ID" value="NZ_FTOA01000004.1"/>
</dbReference>
<organism evidence="1 2">
    <name type="scientific">Insolitispirillum peregrinum</name>
    <dbReference type="NCBI Taxonomy" id="80876"/>
    <lineage>
        <taxon>Bacteria</taxon>
        <taxon>Pseudomonadati</taxon>
        <taxon>Pseudomonadota</taxon>
        <taxon>Alphaproteobacteria</taxon>
        <taxon>Rhodospirillales</taxon>
        <taxon>Novispirillaceae</taxon>
        <taxon>Insolitispirillum</taxon>
    </lineage>
</organism>